<dbReference type="InterPro" id="IPR031348">
    <property type="entry name" value="PigL_N"/>
</dbReference>
<dbReference type="Pfam" id="PF17111">
    <property type="entry name" value="PigL_N"/>
    <property type="match status" value="1"/>
</dbReference>
<evidence type="ECO:0000313" key="5">
    <source>
        <dbReference type="Proteomes" id="UP001392437"/>
    </source>
</evidence>
<evidence type="ECO:0008006" key="6">
    <source>
        <dbReference type="Google" id="ProtNLM"/>
    </source>
</evidence>
<dbReference type="AlphaFoldDB" id="A0AAW0R258"/>
<dbReference type="InterPro" id="IPR054464">
    <property type="entry name" value="ULD_fung"/>
</dbReference>
<dbReference type="PANTHER" id="PTHR38886">
    <property type="entry name" value="SESA DOMAIN-CONTAINING PROTEIN"/>
    <property type="match status" value="1"/>
</dbReference>
<evidence type="ECO:0000259" key="2">
    <source>
        <dbReference type="Pfam" id="PF17111"/>
    </source>
</evidence>
<dbReference type="PANTHER" id="PTHR38886:SF1">
    <property type="entry name" value="NACHT-NTPASE AND P-LOOP NTPASES N-TERMINAL DOMAIN-CONTAINING PROTEIN"/>
    <property type="match status" value="1"/>
</dbReference>
<evidence type="ECO:0000259" key="3">
    <source>
        <dbReference type="Pfam" id="PF22893"/>
    </source>
</evidence>
<proteinExistence type="predicted"/>
<organism evidence="4 5">
    <name type="scientific">Apiospora kogelbergensis</name>
    <dbReference type="NCBI Taxonomy" id="1337665"/>
    <lineage>
        <taxon>Eukaryota</taxon>
        <taxon>Fungi</taxon>
        <taxon>Dikarya</taxon>
        <taxon>Ascomycota</taxon>
        <taxon>Pezizomycotina</taxon>
        <taxon>Sordariomycetes</taxon>
        <taxon>Xylariomycetidae</taxon>
        <taxon>Amphisphaeriales</taxon>
        <taxon>Apiosporaceae</taxon>
        <taxon>Apiospora</taxon>
    </lineage>
</organism>
<dbReference type="EMBL" id="JAQQWP010000004">
    <property type="protein sequence ID" value="KAK8121342.1"/>
    <property type="molecule type" value="Genomic_DNA"/>
</dbReference>
<accession>A0AAW0R258</accession>
<feature type="domain" description="Ubiquitin-like" evidence="3">
    <location>
        <begin position="205"/>
        <end position="285"/>
    </location>
</feature>
<sequence length="317" mass="36339">MSFSPAFGSFGDFITLSILIRDIVNALRDTHGSVDDYRSLAKVLHTTDNVLKHAHQLFESHPAIPAVQVLHEFAQKTIKDCQDELTSFTIRLSKYKRSLGSDSGNRFKRDFRKLLWLTEKDDINKFRNKLDAYNGLIIMMITMANSRIIIVNEEARRRDATVLSDTSRQILQAGQRILGSIHTLSIVVPRLQILESHIARPPAQGMFTLEDAFGRHIQISLTLASSWEMFDDIMIGHYKRQRGFNRVTRKRYVLQDHRRRREIRHDMPWQSAMLPGSQISMSIICSSQSEPESGHPLQSCPNCSSTSTEETNEGTRW</sequence>
<feature type="domain" description="Azaphilone pigments biosynthesis cluster protein L N-terminal" evidence="2">
    <location>
        <begin position="22"/>
        <end position="172"/>
    </location>
</feature>
<reference evidence="4 5" key="1">
    <citation type="submission" date="2023-01" db="EMBL/GenBank/DDBJ databases">
        <title>Analysis of 21 Apiospora genomes using comparative genomics revels a genus with tremendous synthesis potential of carbohydrate active enzymes and secondary metabolites.</title>
        <authorList>
            <person name="Sorensen T."/>
        </authorList>
    </citation>
    <scope>NUCLEOTIDE SEQUENCE [LARGE SCALE GENOMIC DNA]</scope>
    <source>
        <strain evidence="4 5">CBS 117206</strain>
    </source>
</reference>
<dbReference type="Pfam" id="PF22893">
    <property type="entry name" value="ULD_2"/>
    <property type="match status" value="1"/>
</dbReference>
<dbReference type="Proteomes" id="UP001392437">
    <property type="component" value="Unassembled WGS sequence"/>
</dbReference>
<comment type="caution">
    <text evidence="4">The sequence shown here is derived from an EMBL/GenBank/DDBJ whole genome shotgun (WGS) entry which is preliminary data.</text>
</comment>
<gene>
    <name evidence="4" type="ORF">PG999_005462</name>
</gene>
<protein>
    <recommendedName>
        <fullName evidence="6">Fungal N-terminal domain-containing protein</fullName>
    </recommendedName>
</protein>
<evidence type="ECO:0000256" key="1">
    <source>
        <dbReference type="SAM" id="MobiDB-lite"/>
    </source>
</evidence>
<feature type="region of interest" description="Disordered" evidence="1">
    <location>
        <begin position="286"/>
        <end position="317"/>
    </location>
</feature>
<keyword evidence="5" id="KW-1185">Reference proteome</keyword>
<name>A0AAW0R258_9PEZI</name>
<evidence type="ECO:0000313" key="4">
    <source>
        <dbReference type="EMBL" id="KAK8121342.1"/>
    </source>
</evidence>